<feature type="transmembrane region" description="Helical" evidence="1">
    <location>
        <begin position="238"/>
        <end position="258"/>
    </location>
</feature>
<proteinExistence type="predicted"/>
<dbReference type="EMBL" id="AP023354">
    <property type="protein sequence ID" value="BCJ27201.1"/>
    <property type="molecule type" value="Genomic_DNA"/>
</dbReference>
<sequence>MIKVEWFYWLCGIIFLGVAALTAGDRSNPKRYGSAAFWALLGLSFGYGTFVVHKTAPAWPLGVGVLVMAALVGTRQLSRGTAGGPNDAQRKAGADRFGSLLFVPALVIPAVAVLFAAVLVKVRIGATPLLETGSETLIGLGVAAIVAVAVGLVMLRPTAADGGVLAPMREGRRLLEAIGWAAVLPQMLATLGQLFTAAGVGTAVGKVTNHVLPHGSLIGGVIVYCLGMALFTIIMGNAFAAFPIMTAAIGWPILIQQFHGNPAAVFAIGMLAGFCGTLCTPMAANFNLVPAALLEMRSKYGPIKAQIPTAIPLLLCNMALMYVFAFGVVG</sequence>
<feature type="transmembrane region" description="Helical" evidence="1">
    <location>
        <begin position="6"/>
        <end position="23"/>
    </location>
</feature>
<dbReference type="Pfam" id="PF06166">
    <property type="entry name" value="DUF979"/>
    <property type="match status" value="1"/>
</dbReference>
<keyword evidence="1" id="KW-0812">Transmembrane</keyword>
<protein>
    <submittedName>
        <fullName evidence="2">Membrane protein</fullName>
    </submittedName>
</protein>
<feature type="transmembrane region" description="Helical" evidence="1">
    <location>
        <begin position="264"/>
        <end position="289"/>
    </location>
</feature>
<feature type="transmembrane region" description="Helical" evidence="1">
    <location>
        <begin position="35"/>
        <end position="52"/>
    </location>
</feature>
<feature type="transmembrane region" description="Helical" evidence="1">
    <location>
        <begin position="310"/>
        <end position="329"/>
    </location>
</feature>
<dbReference type="AlphaFoldDB" id="A0A810KY83"/>
<keyword evidence="1" id="KW-0472">Membrane</keyword>
<dbReference type="InterPro" id="IPR009323">
    <property type="entry name" value="DUF979"/>
</dbReference>
<evidence type="ECO:0000313" key="3">
    <source>
        <dbReference type="Proteomes" id="UP000680750"/>
    </source>
</evidence>
<dbReference type="KEGG" id="aser:Asera_13090"/>
<dbReference type="OrthoDB" id="1689651at2"/>
<evidence type="ECO:0000256" key="1">
    <source>
        <dbReference type="SAM" id="Phobius"/>
    </source>
</evidence>
<feature type="transmembrane region" description="Helical" evidence="1">
    <location>
        <begin position="58"/>
        <end position="77"/>
    </location>
</feature>
<organism evidence="2 3">
    <name type="scientific">Actinocatenispora sera</name>
    <dbReference type="NCBI Taxonomy" id="390989"/>
    <lineage>
        <taxon>Bacteria</taxon>
        <taxon>Bacillati</taxon>
        <taxon>Actinomycetota</taxon>
        <taxon>Actinomycetes</taxon>
        <taxon>Micromonosporales</taxon>
        <taxon>Micromonosporaceae</taxon>
        <taxon>Actinocatenispora</taxon>
    </lineage>
</organism>
<accession>A0A810KY83</accession>
<feature type="transmembrane region" description="Helical" evidence="1">
    <location>
        <begin position="211"/>
        <end position="231"/>
    </location>
</feature>
<keyword evidence="1" id="KW-1133">Transmembrane helix</keyword>
<dbReference type="RefSeq" id="WP_030445431.1">
    <property type="nucleotide sequence ID" value="NZ_AP023354.1"/>
</dbReference>
<name>A0A810KY83_9ACTN</name>
<feature type="transmembrane region" description="Helical" evidence="1">
    <location>
        <begin position="97"/>
        <end position="117"/>
    </location>
</feature>
<reference evidence="2" key="1">
    <citation type="submission" date="2020-08" db="EMBL/GenBank/DDBJ databases">
        <title>Whole genome shotgun sequence of Actinocatenispora sera NBRC 101916.</title>
        <authorList>
            <person name="Komaki H."/>
            <person name="Tamura T."/>
        </authorList>
    </citation>
    <scope>NUCLEOTIDE SEQUENCE</scope>
    <source>
        <strain evidence="2">NBRC 101916</strain>
    </source>
</reference>
<dbReference type="Proteomes" id="UP000680750">
    <property type="component" value="Chromosome"/>
</dbReference>
<feature type="transmembrane region" description="Helical" evidence="1">
    <location>
        <begin position="137"/>
        <end position="156"/>
    </location>
</feature>
<evidence type="ECO:0000313" key="2">
    <source>
        <dbReference type="EMBL" id="BCJ27201.1"/>
    </source>
</evidence>
<feature type="transmembrane region" description="Helical" evidence="1">
    <location>
        <begin position="177"/>
        <end position="199"/>
    </location>
</feature>
<gene>
    <name evidence="2" type="ORF">Asera_13090</name>
</gene>
<keyword evidence="3" id="KW-1185">Reference proteome</keyword>